<name>A0A558BPP2_9BACT</name>
<dbReference type="RefSeq" id="WP_144851316.1">
    <property type="nucleotide sequence ID" value="NZ_VMRJ01000005.1"/>
</dbReference>
<evidence type="ECO:0000313" key="2">
    <source>
        <dbReference type="Proteomes" id="UP000317624"/>
    </source>
</evidence>
<organism evidence="1 2">
    <name type="scientific">Hymenobacter setariae</name>
    <dbReference type="NCBI Taxonomy" id="2594794"/>
    <lineage>
        <taxon>Bacteria</taxon>
        <taxon>Pseudomonadati</taxon>
        <taxon>Bacteroidota</taxon>
        <taxon>Cytophagia</taxon>
        <taxon>Cytophagales</taxon>
        <taxon>Hymenobacteraceae</taxon>
        <taxon>Hymenobacter</taxon>
    </lineage>
</organism>
<keyword evidence="2" id="KW-1185">Reference proteome</keyword>
<sequence length="125" mass="14534">MDYFNDPELNGKYLGTITKDFATVSDTLKEASYQIRKREISQYPVFIFARQAVQLGSLLINADEIEGLQWHIFASYLEILAQQGIVDPEKIEDFTATWKNPDEFCCLFVVDEEFTNFVYIPYPED</sequence>
<proteinExistence type="predicted"/>
<comment type="caution">
    <text evidence="1">The sequence shown here is derived from an EMBL/GenBank/DDBJ whole genome shotgun (WGS) entry which is preliminary data.</text>
</comment>
<dbReference type="EMBL" id="VMRJ01000005">
    <property type="protein sequence ID" value="TVT38443.1"/>
    <property type="molecule type" value="Genomic_DNA"/>
</dbReference>
<protein>
    <submittedName>
        <fullName evidence="1">Uncharacterized protein</fullName>
    </submittedName>
</protein>
<evidence type="ECO:0000313" key="1">
    <source>
        <dbReference type="EMBL" id="TVT38443.1"/>
    </source>
</evidence>
<dbReference type="OrthoDB" id="880708at2"/>
<gene>
    <name evidence="1" type="ORF">FNT36_19830</name>
</gene>
<dbReference type="Proteomes" id="UP000317624">
    <property type="component" value="Unassembled WGS sequence"/>
</dbReference>
<accession>A0A558BPP2</accession>
<dbReference type="AlphaFoldDB" id="A0A558BPP2"/>
<reference evidence="1 2" key="1">
    <citation type="submission" date="2019-07" db="EMBL/GenBank/DDBJ databases">
        <title>Hymenobacter sp. straun FUR1 Genome sequencing and assembly.</title>
        <authorList>
            <person name="Chhetri G."/>
        </authorList>
    </citation>
    <scope>NUCLEOTIDE SEQUENCE [LARGE SCALE GENOMIC DNA]</scope>
    <source>
        <strain evidence="1 2">Fur1</strain>
    </source>
</reference>